<dbReference type="Proteomes" id="UP000318081">
    <property type="component" value="Chromosome"/>
</dbReference>
<accession>A0ABX5Y3P5</accession>
<keyword evidence="3" id="KW-1185">Reference proteome</keyword>
<dbReference type="Gene3D" id="1.20.120.160">
    <property type="entry name" value="HPT domain"/>
    <property type="match status" value="1"/>
</dbReference>
<protein>
    <recommendedName>
        <fullName evidence="4">Hpt domain protein</fullName>
    </recommendedName>
</protein>
<dbReference type="SUPFAM" id="SSF47226">
    <property type="entry name" value="Histidine-containing phosphotransfer domain, HPT domain"/>
    <property type="match status" value="1"/>
</dbReference>
<sequence>MPLQTTHRQPKKMTESQRQRFSAALSRVAGDEEVLEMLAKIAAEDAPGLMSQLQDHIQQGELAEAAKVGHALKGLLSTFETGEPVSELQPLIDAARAGDEASVTSVHASVRPQLNTLVTEIGELAG</sequence>
<evidence type="ECO:0000313" key="3">
    <source>
        <dbReference type="Proteomes" id="UP000318081"/>
    </source>
</evidence>
<name>A0ABX5Y3P5_9BACT</name>
<reference evidence="2 3" key="1">
    <citation type="submission" date="2019-02" db="EMBL/GenBank/DDBJ databases">
        <title>Deep-cultivation of Planctomycetes and their phenomic and genomic characterization uncovers novel biology.</title>
        <authorList>
            <person name="Wiegand S."/>
            <person name="Jogler M."/>
            <person name="Boedeker C."/>
            <person name="Pinto D."/>
            <person name="Vollmers J."/>
            <person name="Rivas-Marin E."/>
            <person name="Kohn T."/>
            <person name="Peeters S.H."/>
            <person name="Heuer A."/>
            <person name="Rast P."/>
            <person name="Oberbeckmann S."/>
            <person name="Bunk B."/>
            <person name="Jeske O."/>
            <person name="Meyerdierks A."/>
            <person name="Storesund J.E."/>
            <person name="Kallscheuer N."/>
            <person name="Luecker S."/>
            <person name="Lage O.M."/>
            <person name="Pohl T."/>
            <person name="Merkel B.J."/>
            <person name="Hornburger P."/>
            <person name="Mueller R.-W."/>
            <person name="Bruemmer F."/>
            <person name="Labrenz M."/>
            <person name="Spormann A.M."/>
            <person name="Op den Camp H."/>
            <person name="Overmann J."/>
            <person name="Amann R."/>
            <person name="Jetten M.S.M."/>
            <person name="Mascher T."/>
            <person name="Medema M.H."/>
            <person name="Devos D.P."/>
            <person name="Kaster A.-K."/>
            <person name="Ovreas L."/>
            <person name="Rohde M."/>
            <person name="Galperin M.Y."/>
            <person name="Jogler C."/>
        </authorList>
    </citation>
    <scope>NUCLEOTIDE SEQUENCE [LARGE SCALE GENOMIC DNA]</scope>
    <source>
        <strain evidence="2 3">TBK1r</strain>
    </source>
</reference>
<evidence type="ECO:0008006" key="4">
    <source>
        <dbReference type="Google" id="ProtNLM"/>
    </source>
</evidence>
<organism evidence="2 3">
    <name type="scientific">Stieleria magnilauensis</name>
    <dbReference type="NCBI Taxonomy" id="2527963"/>
    <lineage>
        <taxon>Bacteria</taxon>
        <taxon>Pseudomonadati</taxon>
        <taxon>Planctomycetota</taxon>
        <taxon>Planctomycetia</taxon>
        <taxon>Pirellulales</taxon>
        <taxon>Pirellulaceae</taxon>
        <taxon>Stieleria</taxon>
    </lineage>
</organism>
<feature type="region of interest" description="Disordered" evidence="1">
    <location>
        <begin position="1"/>
        <end position="24"/>
    </location>
</feature>
<dbReference type="InterPro" id="IPR036641">
    <property type="entry name" value="HPT_dom_sf"/>
</dbReference>
<dbReference type="EMBL" id="CP036432">
    <property type="protein sequence ID" value="QDV88894.1"/>
    <property type="molecule type" value="Genomic_DNA"/>
</dbReference>
<proteinExistence type="predicted"/>
<evidence type="ECO:0000256" key="1">
    <source>
        <dbReference type="SAM" id="MobiDB-lite"/>
    </source>
</evidence>
<evidence type="ECO:0000313" key="2">
    <source>
        <dbReference type="EMBL" id="QDV88894.1"/>
    </source>
</evidence>
<gene>
    <name evidence="2" type="ORF">TBK1r_79290</name>
</gene>